<dbReference type="AlphaFoldDB" id="A0A9N9E6Q2"/>
<feature type="coiled-coil region" evidence="1">
    <location>
        <begin position="70"/>
        <end position="97"/>
    </location>
</feature>
<sequence length="144" mass="17370">MNFGKWESELAKDKNAVDCHGHLHIYLKLETAKNMEEKYKSMHCKLKDPYNYDLLDCAELETLRLHSSEIPEIKKDVKEIKKRLDQIDNRLNNMDNKFNNRLNNMDNKFNNRLNNMDNKFNNRLNNMDNKFNNRLNNMDNKFNN</sequence>
<keyword evidence="1" id="KW-0175">Coiled coil</keyword>
<dbReference type="Proteomes" id="UP000789739">
    <property type="component" value="Unassembled WGS sequence"/>
</dbReference>
<evidence type="ECO:0000313" key="3">
    <source>
        <dbReference type="Proteomes" id="UP000789739"/>
    </source>
</evidence>
<feature type="non-terminal residue" evidence="2">
    <location>
        <position position="144"/>
    </location>
</feature>
<proteinExistence type="predicted"/>
<keyword evidence="3" id="KW-1185">Reference proteome</keyword>
<evidence type="ECO:0000313" key="2">
    <source>
        <dbReference type="EMBL" id="CAG8664752.1"/>
    </source>
</evidence>
<reference evidence="2" key="1">
    <citation type="submission" date="2021-06" db="EMBL/GenBank/DDBJ databases">
        <authorList>
            <person name="Kallberg Y."/>
            <person name="Tangrot J."/>
            <person name="Rosling A."/>
        </authorList>
    </citation>
    <scope>NUCLEOTIDE SEQUENCE</scope>
    <source>
        <strain evidence="2">BR232B</strain>
    </source>
</reference>
<name>A0A9N9E6Q2_9GLOM</name>
<protein>
    <submittedName>
        <fullName evidence="2">6579_t:CDS:1</fullName>
    </submittedName>
</protein>
<comment type="caution">
    <text evidence="2">The sequence shown here is derived from an EMBL/GenBank/DDBJ whole genome shotgun (WGS) entry which is preliminary data.</text>
</comment>
<dbReference type="EMBL" id="CAJVPI010004053">
    <property type="protein sequence ID" value="CAG8664752.1"/>
    <property type="molecule type" value="Genomic_DNA"/>
</dbReference>
<accession>A0A9N9E6Q2</accession>
<dbReference type="Gene3D" id="3.90.20.10">
    <property type="match status" value="1"/>
</dbReference>
<gene>
    <name evidence="2" type="ORF">PBRASI_LOCUS10983</name>
</gene>
<organism evidence="2 3">
    <name type="scientific">Paraglomus brasilianum</name>
    <dbReference type="NCBI Taxonomy" id="144538"/>
    <lineage>
        <taxon>Eukaryota</taxon>
        <taxon>Fungi</taxon>
        <taxon>Fungi incertae sedis</taxon>
        <taxon>Mucoromycota</taxon>
        <taxon>Glomeromycotina</taxon>
        <taxon>Glomeromycetes</taxon>
        <taxon>Paraglomerales</taxon>
        <taxon>Paraglomeraceae</taxon>
        <taxon>Paraglomus</taxon>
    </lineage>
</organism>
<dbReference type="OrthoDB" id="2395269at2759"/>
<evidence type="ECO:0000256" key="1">
    <source>
        <dbReference type="SAM" id="Coils"/>
    </source>
</evidence>